<evidence type="ECO:0000256" key="3">
    <source>
        <dbReference type="ARBA" id="ARBA00022692"/>
    </source>
</evidence>
<evidence type="ECO:0000259" key="7">
    <source>
        <dbReference type="Pfam" id="PF00482"/>
    </source>
</evidence>
<evidence type="ECO:0000256" key="1">
    <source>
        <dbReference type="ARBA" id="ARBA00004651"/>
    </source>
</evidence>
<evidence type="ECO:0000256" key="6">
    <source>
        <dbReference type="SAM" id="Phobius"/>
    </source>
</evidence>
<dbReference type="RefSeq" id="WP_073254555.1">
    <property type="nucleotide sequence ID" value="NZ_FRCS01000002.1"/>
</dbReference>
<feature type="domain" description="Type II secretion system protein GspF" evidence="7">
    <location>
        <begin position="110"/>
        <end position="232"/>
    </location>
</feature>
<dbReference type="PANTHER" id="PTHR35007:SF3">
    <property type="entry name" value="POSSIBLE CONSERVED ALANINE RICH MEMBRANE PROTEIN"/>
    <property type="match status" value="1"/>
</dbReference>
<proteinExistence type="predicted"/>
<dbReference type="Pfam" id="PF00482">
    <property type="entry name" value="T2SSF"/>
    <property type="match status" value="1"/>
</dbReference>
<keyword evidence="5 6" id="KW-0472">Membrane</keyword>
<keyword evidence="2" id="KW-1003">Cell membrane</keyword>
<evidence type="ECO:0000313" key="8">
    <source>
        <dbReference type="EMBL" id="SHN02749.1"/>
    </source>
</evidence>
<feature type="transmembrane region" description="Helical" evidence="6">
    <location>
        <begin position="57"/>
        <end position="82"/>
    </location>
</feature>
<keyword evidence="9" id="KW-1185">Reference proteome</keyword>
<sequence>MSGSSVAAAGALVIAAVLLAIGRSAPRRRLLRISRHRRTTGRPRVDRASLLRHGTPLLAGLATAGLLSGWVGVVAGVLVGLATWRVVRRLPSPELGRERAVAAAELPYAIDLLAAVLRSGAPLDRAVTVVGAAIDGPLGRRFTEVGRALRLGVTGGAGWQALTDVVGADGFVPAAVRAADSGAALAATCVRCAADLRERREARAEAAAQRAGVLLVLPLGFCFLPAFVLVGVIPILLGVLDDVLS</sequence>
<dbReference type="PANTHER" id="PTHR35007">
    <property type="entry name" value="INTEGRAL MEMBRANE PROTEIN-RELATED"/>
    <property type="match status" value="1"/>
</dbReference>
<dbReference type="EMBL" id="FRCS01000002">
    <property type="protein sequence ID" value="SHN02749.1"/>
    <property type="molecule type" value="Genomic_DNA"/>
</dbReference>
<dbReference type="AlphaFoldDB" id="A0A1M7NHN3"/>
<dbReference type="InterPro" id="IPR018076">
    <property type="entry name" value="T2SS_GspF_dom"/>
</dbReference>
<keyword evidence="4 6" id="KW-1133">Transmembrane helix</keyword>
<organism evidence="8 9">
    <name type="scientific">Cryptosporangium aurantiacum</name>
    <dbReference type="NCBI Taxonomy" id="134849"/>
    <lineage>
        <taxon>Bacteria</taxon>
        <taxon>Bacillati</taxon>
        <taxon>Actinomycetota</taxon>
        <taxon>Actinomycetes</taxon>
        <taxon>Cryptosporangiales</taxon>
        <taxon>Cryptosporangiaceae</taxon>
        <taxon>Cryptosporangium</taxon>
    </lineage>
</organism>
<dbReference type="GO" id="GO:0005886">
    <property type="term" value="C:plasma membrane"/>
    <property type="evidence" value="ECO:0007669"/>
    <property type="project" value="UniProtKB-SubCell"/>
</dbReference>
<protein>
    <submittedName>
        <fullName evidence="8">Flp pilus assembly protein TadB</fullName>
    </submittedName>
</protein>
<dbReference type="OrthoDB" id="3267562at2"/>
<feature type="transmembrane region" description="Helical" evidence="6">
    <location>
        <begin position="213"/>
        <end position="240"/>
    </location>
</feature>
<keyword evidence="3 6" id="KW-0812">Transmembrane</keyword>
<comment type="subcellular location">
    <subcellularLocation>
        <location evidence="1">Cell membrane</location>
        <topology evidence="1">Multi-pass membrane protein</topology>
    </subcellularLocation>
</comment>
<dbReference type="Proteomes" id="UP000184440">
    <property type="component" value="Unassembled WGS sequence"/>
</dbReference>
<name>A0A1M7NHN3_9ACTN</name>
<dbReference type="Gene3D" id="1.20.81.30">
    <property type="entry name" value="Type II secretion system (T2SS), domain F"/>
    <property type="match status" value="1"/>
</dbReference>
<evidence type="ECO:0000256" key="5">
    <source>
        <dbReference type="ARBA" id="ARBA00023136"/>
    </source>
</evidence>
<gene>
    <name evidence="8" type="ORF">SAMN05443668_102612</name>
</gene>
<reference evidence="8 9" key="1">
    <citation type="submission" date="2016-11" db="EMBL/GenBank/DDBJ databases">
        <authorList>
            <person name="Jaros S."/>
            <person name="Januszkiewicz K."/>
            <person name="Wedrychowicz H."/>
        </authorList>
    </citation>
    <scope>NUCLEOTIDE SEQUENCE [LARGE SCALE GENOMIC DNA]</scope>
    <source>
        <strain evidence="8 9">DSM 46144</strain>
    </source>
</reference>
<evidence type="ECO:0000256" key="4">
    <source>
        <dbReference type="ARBA" id="ARBA00022989"/>
    </source>
</evidence>
<dbReference type="InterPro" id="IPR042094">
    <property type="entry name" value="T2SS_GspF_sf"/>
</dbReference>
<evidence type="ECO:0000313" key="9">
    <source>
        <dbReference type="Proteomes" id="UP000184440"/>
    </source>
</evidence>
<dbReference type="STRING" id="134849.SAMN05443668_102612"/>
<accession>A0A1M7NHN3</accession>
<evidence type="ECO:0000256" key="2">
    <source>
        <dbReference type="ARBA" id="ARBA00022475"/>
    </source>
</evidence>